<dbReference type="SUPFAM" id="SSF56574">
    <property type="entry name" value="Serpins"/>
    <property type="match status" value="1"/>
</dbReference>
<evidence type="ECO:0000256" key="2">
    <source>
        <dbReference type="ARBA" id="ARBA00022690"/>
    </source>
</evidence>
<dbReference type="EMBL" id="JARQZJ010000032">
    <property type="protein sequence ID" value="KAK9874810.1"/>
    <property type="molecule type" value="Genomic_DNA"/>
</dbReference>
<evidence type="ECO:0000313" key="6">
    <source>
        <dbReference type="EMBL" id="KAK9874810.1"/>
    </source>
</evidence>
<evidence type="ECO:0000313" key="7">
    <source>
        <dbReference type="Proteomes" id="UP001431783"/>
    </source>
</evidence>
<comment type="similarity">
    <text evidence="1 4">Belongs to the serpin family.</text>
</comment>
<dbReference type="Proteomes" id="UP001431783">
    <property type="component" value="Unassembled WGS sequence"/>
</dbReference>
<dbReference type="PROSITE" id="PS00284">
    <property type="entry name" value="SERPIN"/>
    <property type="match status" value="1"/>
</dbReference>
<dbReference type="Pfam" id="PF00079">
    <property type="entry name" value="Serpin"/>
    <property type="match status" value="1"/>
</dbReference>
<dbReference type="PANTHER" id="PTHR11461">
    <property type="entry name" value="SERINE PROTEASE INHIBITOR, SERPIN"/>
    <property type="match status" value="1"/>
</dbReference>
<keyword evidence="3" id="KW-0722">Serine protease inhibitor</keyword>
<feature type="domain" description="Serpin" evidence="5">
    <location>
        <begin position="55"/>
        <end position="409"/>
    </location>
</feature>
<gene>
    <name evidence="6" type="ORF">WA026_005618</name>
</gene>
<comment type="caution">
    <text evidence="6">The sequence shown here is derived from an EMBL/GenBank/DDBJ whole genome shotgun (WGS) entry which is preliminary data.</text>
</comment>
<dbReference type="AlphaFoldDB" id="A0AAW1TWX9"/>
<dbReference type="SMART" id="SM00093">
    <property type="entry name" value="SERPIN"/>
    <property type="match status" value="1"/>
</dbReference>
<dbReference type="InterPro" id="IPR042178">
    <property type="entry name" value="Serpin_sf_1"/>
</dbReference>
<evidence type="ECO:0000256" key="3">
    <source>
        <dbReference type="ARBA" id="ARBA00022900"/>
    </source>
</evidence>
<keyword evidence="7" id="KW-1185">Reference proteome</keyword>
<dbReference type="Gene3D" id="3.30.497.10">
    <property type="entry name" value="Antithrombin, subunit I, domain 2"/>
    <property type="match status" value="1"/>
</dbReference>
<proteinExistence type="inferred from homology"/>
<dbReference type="Gene3D" id="2.30.39.10">
    <property type="entry name" value="Alpha-1-antitrypsin, domain 1"/>
    <property type="match status" value="1"/>
</dbReference>
<keyword evidence="2" id="KW-0646">Protease inhibitor</keyword>
<reference evidence="6 7" key="1">
    <citation type="submission" date="2023-03" db="EMBL/GenBank/DDBJ databases">
        <title>Genome insight into feeding habits of ladybird beetles.</title>
        <authorList>
            <person name="Li H.-S."/>
            <person name="Huang Y.-H."/>
            <person name="Pang H."/>
        </authorList>
    </citation>
    <scope>NUCLEOTIDE SEQUENCE [LARGE SCALE GENOMIC DNA]</scope>
    <source>
        <strain evidence="6">SYSU_2023b</strain>
        <tissue evidence="6">Whole body</tissue>
    </source>
</reference>
<dbReference type="GO" id="GO:0004867">
    <property type="term" value="F:serine-type endopeptidase inhibitor activity"/>
    <property type="evidence" value="ECO:0007669"/>
    <property type="project" value="UniProtKB-KW"/>
</dbReference>
<dbReference type="InterPro" id="IPR000215">
    <property type="entry name" value="Serpin_fam"/>
</dbReference>
<sequence>MIKTGINFVACNDIFQCRFFQHHEEGLLTFFTITFALASDVVPDADVAHFNDFSIELFTELIKGNNDNLAMSAFTVRNGIGMTALGARGETAKQIKNGLKLEESDEHIKQLFKSVLEHMKGAEYLSMETAVKAYLADGIAIEPEFKKIVTEYFNADVENVNFHEAKATAEKINSWVEEKTHHKIKGLIQENSISALTRFILVNTLYFRGRFLHPFAHLETEKKDFHISKTETVKVDMMKMSAHLSIAKNSELGVTMVALPYQNKKAELIIILPDDIEKTQVVEENIMKLWHNRNFTKDYVKVYLPRFRVESTLDMIPPLKKMGITNLFSEPDLSGISKEDIVVSAVKQKTYIDVNELGTEAASATAVEGITRSLPGPRGIPQIFRADRPFVFAILYDGICIFAGRVHKF</sequence>
<dbReference type="InterPro" id="IPR023795">
    <property type="entry name" value="Serpin_CS"/>
</dbReference>
<organism evidence="6 7">
    <name type="scientific">Henosepilachna vigintioctopunctata</name>
    <dbReference type="NCBI Taxonomy" id="420089"/>
    <lineage>
        <taxon>Eukaryota</taxon>
        <taxon>Metazoa</taxon>
        <taxon>Ecdysozoa</taxon>
        <taxon>Arthropoda</taxon>
        <taxon>Hexapoda</taxon>
        <taxon>Insecta</taxon>
        <taxon>Pterygota</taxon>
        <taxon>Neoptera</taxon>
        <taxon>Endopterygota</taxon>
        <taxon>Coleoptera</taxon>
        <taxon>Polyphaga</taxon>
        <taxon>Cucujiformia</taxon>
        <taxon>Coccinelloidea</taxon>
        <taxon>Coccinellidae</taxon>
        <taxon>Epilachninae</taxon>
        <taxon>Epilachnini</taxon>
        <taxon>Henosepilachna</taxon>
    </lineage>
</organism>
<name>A0AAW1TWX9_9CUCU</name>
<dbReference type="PANTHER" id="PTHR11461:SF211">
    <property type="entry name" value="GH10112P-RELATED"/>
    <property type="match status" value="1"/>
</dbReference>
<protein>
    <recommendedName>
        <fullName evidence="5">Serpin domain-containing protein</fullName>
    </recommendedName>
</protein>
<accession>A0AAW1TWX9</accession>
<dbReference type="CDD" id="cd19601">
    <property type="entry name" value="serpin42Da-like"/>
    <property type="match status" value="1"/>
</dbReference>
<dbReference type="GO" id="GO:0005615">
    <property type="term" value="C:extracellular space"/>
    <property type="evidence" value="ECO:0007669"/>
    <property type="project" value="InterPro"/>
</dbReference>
<evidence type="ECO:0000259" key="5">
    <source>
        <dbReference type="SMART" id="SM00093"/>
    </source>
</evidence>
<evidence type="ECO:0000256" key="4">
    <source>
        <dbReference type="RuleBase" id="RU000411"/>
    </source>
</evidence>
<dbReference type="InterPro" id="IPR036186">
    <property type="entry name" value="Serpin_sf"/>
</dbReference>
<evidence type="ECO:0000256" key="1">
    <source>
        <dbReference type="ARBA" id="ARBA00009500"/>
    </source>
</evidence>
<dbReference type="InterPro" id="IPR042185">
    <property type="entry name" value="Serpin_sf_2"/>
</dbReference>
<dbReference type="InterPro" id="IPR023796">
    <property type="entry name" value="Serpin_dom"/>
</dbReference>